<dbReference type="OrthoDB" id="9804920at2"/>
<accession>A0A2W4CWP9</accession>
<dbReference type="InterPro" id="IPR032466">
    <property type="entry name" value="Metal_Hydrolase"/>
</dbReference>
<dbReference type="CDD" id="cd01301">
    <property type="entry name" value="rDP_like"/>
    <property type="match status" value="1"/>
</dbReference>
<reference evidence="1 2" key="1">
    <citation type="journal article" date="2018" name="Sci. Rep.">
        <title>Rhizobium tumorigenes sp. nov., a novel plant tumorigenic bacterium isolated from cane gall tumors on thornless blackberry.</title>
        <authorList>
            <person name="Kuzmanovi N."/>
            <person name="Smalla K."/>
            <person name="Gronow S."/>
            <person name="PuBawska J."/>
        </authorList>
    </citation>
    <scope>NUCLEOTIDE SEQUENCE [LARGE SCALE GENOMIC DNA]</scope>
    <source>
        <strain evidence="1 2">CCBAU 85046</strain>
    </source>
</reference>
<dbReference type="PANTHER" id="PTHR10443:SF12">
    <property type="entry name" value="DIPEPTIDASE"/>
    <property type="match status" value="1"/>
</dbReference>
<organism evidence="1 2">
    <name type="scientific">Rhizobium tubonense</name>
    <dbReference type="NCBI Taxonomy" id="484088"/>
    <lineage>
        <taxon>Bacteria</taxon>
        <taxon>Pseudomonadati</taxon>
        <taxon>Pseudomonadota</taxon>
        <taxon>Alphaproteobacteria</taxon>
        <taxon>Hyphomicrobiales</taxon>
        <taxon>Rhizobiaceae</taxon>
        <taxon>Rhizobium/Agrobacterium group</taxon>
        <taxon>Rhizobium</taxon>
    </lineage>
</organism>
<sequence length="352" mass="37906">MQFVFDGHNDVLLRLWSHARDGIDPVAEFRDGISTGHIDAPRAKAGGLAGGLCAIYIPSGDLVFAEPDRTGHYVTPLAAPLERAPSLDVANEMAAIALRLDRAGVWKLCRTTADIRDCMEKGVFAAVMHMEGCEALDADLAALETFHAVGLRSLGPVWSRNNIFGHGVPFAYPMSPDTGPGLTDAGFALIKRCNELGILVDLAHITEKGFWDVARITNQPLVASHSNAHALTPVARNLTDKQLDAIRESRGLVGLNYATAMLRDDGRSDADTPISDMLRHIDYLVKRIGIDCVALGSDFDGATIPEEIGDAAGNQRLIAALRNVGYGEAELAKFCRENWLRVLASAWGEIGA</sequence>
<evidence type="ECO:0000313" key="2">
    <source>
        <dbReference type="Proteomes" id="UP000248925"/>
    </source>
</evidence>
<keyword evidence="2" id="KW-1185">Reference proteome</keyword>
<gene>
    <name evidence="1" type="ORF">CPY51_25935</name>
</gene>
<dbReference type="RefSeq" id="WP_111163094.1">
    <property type="nucleotide sequence ID" value="NZ_PCDP01000059.1"/>
</dbReference>
<dbReference type="EMBL" id="PCDP01000059">
    <property type="protein sequence ID" value="PZM09714.1"/>
    <property type="molecule type" value="Genomic_DNA"/>
</dbReference>
<dbReference type="Proteomes" id="UP000248925">
    <property type="component" value="Unassembled WGS sequence"/>
</dbReference>
<dbReference type="AlphaFoldDB" id="A0A2W4CWP9"/>
<protein>
    <submittedName>
        <fullName evidence="1">Peptidase</fullName>
    </submittedName>
</protein>
<dbReference type="Gene3D" id="3.20.20.140">
    <property type="entry name" value="Metal-dependent hydrolases"/>
    <property type="match status" value="1"/>
</dbReference>
<dbReference type="GO" id="GO:0070573">
    <property type="term" value="F:metallodipeptidase activity"/>
    <property type="evidence" value="ECO:0007669"/>
    <property type="project" value="InterPro"/>
</dbReference>
<dbReference type="Pfam" id="PF01244">
    <property type="entry name" value="Peptidase_M19"/>
    <property type="match status" value="1"/>
</dbReference>
<dbReference type="SUPFAM" id="SSF51556">
    <property type="entry name" value="Metallo-dependent hydrolases"/>
    <property type="match status" value="1"/>
</dbReference>
<evidence type="ECO:0000313" key="1">
    <source>
        <dbReference type="EMBL" id="PZM09714.1"/>
    </source>
</evidence>
<dbReference type="PROSITE" id="PS51365">
    <property type="entry name" value="RENAL_DIPEPTIDASE_2"/>
    <property type="match status" value="1"/>
</dbReference>
<comment type="caution">
    <text evidence="1">The sequence shown here is derived from an EMBL/GenBank/DDBJ whole genome shotgun (WGS) entry which is preliminary data.</text>
</comment>
<name>A0A2W4CWP9_9HYPH</name>
<proteinExistence type="predicted"/>
<dbReference type="InterPro" id="IPR008257">
    <property type="entry name" value="Pept_M19"/>
</dbReference>
<dbReference type="GO" id="GO:0006508">
    <property type="term" value="P:proteolysis"/>
    <property type="evidence" value="ECO:0007669"/>
    <property type="project" value="InterPro"/>
</dbReference>
<dbReference type="PANTHER" id="PTHR10443">
    <property type="entry name" value="MICROSOMAL DIPEPTIDASE"/>
    <property type="match status" value="1"/>
</dbReference>